<dbReference type="RefSeq" id="WP_220161573.1">
    <property type="nucleotide sequence ID" value="NZ_CP080507.1"/>
</dbReference>
<dbReference type="AlphaFoldDB" id="A0A8F9TVD1"/>
<evidence type="ECO:0000313" key="1">
    <source>
        <dbReference type="EMBL" id="QYM78469.1"/>
    </source>
</evidence>
<sequence>MNKKSKTMYVVHPGCYGSGAMMLATYEFPENSREEADLPPAAELPAETRLQNQENRDWSQTVVRFPEAFRRLIWSPLRKTLRFAA</sequence>
<dbReference type="Proteomes" id="UP000825051">
    <property type="component" value="Chromosome"/>
</dbReference>
<dbReference type="KEGG" id="ole:K0B96_14365"/>
<organism evidence="1 2">
    <name type="scientific">Horticoccus luteus</name>
    <dbReference type="NCBI Taxonomy" id="2862869"/>
    <lineage>
        <taxon>Bacteria</taxon>
        <taxon>Pseudomonadati</taxon>
        <taxon>Verrucomicrobiota</taxon>
        <taxon>Opitutia</taxon>
        <taxon>Opitutales</taxon>
        <taxon>Opitutaceae</taxon>
        <taxon>Horticoccus</taxon>
    </lineage>
</organism>
<evidence type="ECO:0000313" key="2">
    <source>
        <dbReference type="Proteomes" id="UP000825051"/>
    </source>
</evidence>
<proteinExistence type="predicted"/>
<name>A0A8F9TVD1_9BACT</name>
<reference evidence="1" key="1">
    <citation type="submission" date="2021-08" db="EMBL/GenBank/DDBJ databases">
        <title>Genome of a novel bacterium of the phylum Verrucomicrobia, Oleiharenicola sp. KSB-15.</title>
        <authorList>
            <person name="Chung J.-H."/>
            <person name="Ahn J.-H."/>
            <person name="Yoon Y."/>
            <person name="Kim D.-Y."/>
            <person name="An S.-H."/>
            <person name="Park I."/>
            <person name="Yeon J."/>
        </authorList>
    </citation>
    <scope>NUCLEOTIDE SEQUENCE</scope>
    <source>
        <strain evidence="1">KSB-15</strain>
    </source>
</reference>
<protein>
    <submittedName>
        <fullName evidence="1">Uncharacterized protein</fullName>
    </submittedName>
</protein>
<dbReference type="EMBL" id="CP080507">
    <property type="protein sequence ID" value="QYM78469.1"/>
    <property type="molecule type" value="Genomic_DNA"/>
</dbReference>
<accession>A0A8F9TVD1</accession>
<keyword evidence="2" id="KW-1185">Reference proteome</keyword>
<gene>
    <name evidence="1" type="ORF">K0B96_14365</name>
</gene>